<dbReference type="EMBL" id="JACJPW010000001">
    <property type="protein sequence ID" value="MBD2179539.1"/>
    <property type="molecule type" value="Genomic_DNA"/>
</dbReference>
<evidence type="ECO:0000256" key="2">
    <source>
        <dbReference type="PROSITE-ProRule" id="PRU00169"/>
    </source>
</evidence>
<keyword evidence="1 2" id="KW-0597">Phosphoprotein</keyword>
<dbReference type="GO" id="GO:0000160">
    <property type="term" value="P:phosphorelay signal transduction system"/>
    <property type="evidence" value="ECO:0007669"/>
    <property type="project" value="InterPro"/>
</dbReference>
<name>A0A926V924_9CYAN</name>
<dbReference type="RefSeq" id="WP_190460827.1">
    <property type="nucleotide sequence ID" value="NZ_JACJPW010000001.1"/>
</dbReference>
<protein>
    <submittedName>
        <fullName evidence="4">Response regulator</fullName>
    </submittedName>
</protein>
<reference evidence="4" key="2">
    <citation type="submission" date="2020-08" db="EMBL/GenBank/DDBJ databases">
        <authorList>
            <person name="Chen M."/>
            <person name="Teng W."/>
            <person name="Zhao L."/>
            <person name="Hu C."/>
            <person name="Zhou Y."/>
            <person name="Han B."/>
            <person name="Song L."/>
            <person name="Shu W."/>
        </authorList>
    </citation>
    <scope>NUCLEOTIDE SEQUENCE</scope>
    <source>
        <strain evidence="4">FACHB-1375</strain>
    </source>
</reference>
<dbReference type="Gene3D" id="3.40.50.2300">
    <property type="match status" value="1"/>
</dbReference>
<dbReference type="Pfam" id="PF00072">
    <property type="entry name" value="Response_reg"/>
    <property type="match status" value="1"/>
</dbReference>
<dbReference type="PROSITE" id="PS50110">
    <property type="entry name" value="RESPONSE_REGULATORY"/>
    <property type="match status" value="1"/>
</dbReference>
<dbReference type="Proteomes" id="UP000641646">
    <property type="component" value="Unassembled WGS sequence"/>
</dbReference>
<dbReference type="AlphaFoldDB" id="A0A926V924"/>
<evidence type="ECO:0000259" key="3">
    <source>
        <dbReference type="PROSITE" id="PS50110"/>
    </source>
</evidence>
<organism evidence="4 5">
    <name type="scientific">Aerosakkonema funiforme FACHB-1375</name>
    <dbReference type="NCBI Taxonomy" id="2949571"/>
    <lineage>
        <taxon>Bacteria</taxon>
        <taxon>Bacillati</taxon>
        <taxon>Cyanobacteriota</taxon>
        <taxon>Cyanophyceae</taxon>
        <taxon>Oscillatoriophycideae</taxon>
        <taxon>Aerosakkonematales</taxon>
        <taxon>Aerosakkonemataceae</taxon>
        <taxon>Aerosakkonema</taxon>
    </lineage>
</organism>
<reference evidence="4" key="1">
    <citation type="journal article" date="2015" name="ISME J.">
        <title>Draft Genome Sequence of Streptomyces incarnatus NRRL8089, which Produces the Nucleoside Antibiotic Sinefungin.</title>
        <authorList>
            <person name="Oshima K."/>
            <person name="Hattori M."/>
            <person name="Shimizu H."/>
            <person name="Fukuda K."/>
            <person name="Nemoto M."/>
            <person name="Inagaki K."/>
            <person name="Tamura T."/>
        </authorList>
    </citation>
    <scope>NUCLEOTIDE SEQUENCE</scope>
    <source>
        <strain evidence="4">FACHB-1375</strain>
    </source>
</reference>
<evidence type="ECO:0000256" key="1">
    <source>
        <dbReference type="ARBA" id="ARBA00022553"/>
    </source>
</evidence>
<proteinExistence type="predicted"/>
<dbReference type="InterPro" id="IPR011006">
    <property type="entry name" value="CheY-like_superfamily"/>
</dbReference>
<accession>A0A926V924</accession>
<comment type="caution">
    <text evidence="4">The sequence shown here is derived from an EMBL/GenBank/DDBJ whole genome shotgun (WGS) entry which is preliminary data.</text>
</comment>
<feature type="domain" description="Response regulatory" evidence="3">
    <location>
        <begin position="6"/>
        <end position="122"/>
    </location>
</feature>
<dbReference type="PANTHER" id="PTHR44591:SF19">
    <property type="entry name" value="TWO-COMPONENT RESPONSE REGULATOR-RELATED"/>
    <property type="match status" value="1"/>
</dbReference>
<gene>
    <name evidence="4" type="ORF">H6G03_00130</name>
</gene>
<dbReference type="InterPro" id="IPR001789">
    <property type="entry name" value="Sig_transdc_resp-reg_receiver"/>
</dbReference>
<dbReference type="SUPFAM" id="SSF52172">
    <property type="entry name" value="CheY-like"/>
    <property type="match status" value="1"/>
</dbReference>
<feature type="modified residue" description="4-aspartylphosphate" evidence="2">
    <location>
        <position position="55"/>
    </location>
</feature>
<evidence type="ECO:0000313" key="4">
    <source>
        <dbReference type="EMBL" id="MBD2179539.1"/>
    </source>
</evidence>
<sequence>MSEKPKLMVVDDEPENLDLMYRTFRRQFQIFKAESPSVALETLDREGEMAVIISDHLMPQMTGVEFLTTTIERFPHTIRILLSGLGEEMDGLGENMKKAQVFKLITKPCNIDELKAVVQEATEKYQAAKLAEE</sequence>
<keyword evidence="5" id="KW-1185">Reference proteome</keyword>
<dbReference type="SMART" id="SM00448">
    <property type="entry name" value="REC"/>
    <property type="match status" value="1"/>
</dbReference>
<dbReference type="PANTHER" id="PTHR44591">
    <property type="entry name" value="STRESS RESPONSE REGULATOR PROTEIN 1"/>
    <property type="match status" value="1"/>
</dbReference>
<evidence type="ECO:0000313" key="5">
    <source>
        <dbReference type="Proteomes" id="UP000641646"/>
    </source>
</evidence>
<dbReference type="InterPro" id="IPR050595">
    <property type="entry name" value="Bact_response_regulator"/>
</dbReference>